<evidence type="ECO:0000313" key="8">
    <source>
        <dbReference type="Proteomes" id="UP000045978"/>
    </source>
</evidence>
<evidence type="ECO:0000256" key="3">
    <source>
        <dbReference type="ARBA" id="ARBA00023027"/>
    </source>
</evidence>
<protein>
    <submittedName>
        <fullName evidence="7">D-3-phosphoglycerate dehydrogenase</fullName>
    </submittedName>
</protein>
<proteinExistence type="inferred from homology"/>
<dbReference type="InterPro" id="IPR050857">
    <property type="entry name" value="D-2-hydroxyacid_DH"/>
</dbReference>
<evidence type="ECO:0000259" key="6">
    <source>
        <dbReference type="Pfam" id="PF02826"/>
    </source>
</evidence>
<evidence type="ECO:0000256" key="4">
    <source>
        <dbReference type="RuleBase" id="RU003719"/>
    </source>
</evidence>
<accession>A0A0K2ZCT0</accession>
<organism evidence="7 8">
    <name type="scientific">Xanthomonas graminis pv. phlei</name>
    <dbReference type="NCBI Taxonomy" id="487906"/>
    <lineage>
        <taxon>Bacteria</taxon>
        <taxon>Pseudomonadati</taxon>
        <taxon>Pseudomonadota</taxon>
        <taxon>Gammaproteobacteria</taxon>
        <taxon>Lysobacterales</taxon>
        <taxon>Lysobacteraceae</taxon>
        <taxon>Xanthomonas</taxon>
        <taxon>Xanthomonas translucens group</taxon>
        <taxon>Xanthomonas graminis</taxon>
    </lineage>
</organism>
<dbReference type="Pfam" id="PF00389">
    <property type="entry name" value="2-Hacid_dh"/>
    <property type="match status" value="1"/>
</dbReference>
<dbReference type="PANTHER" id="PTHR42789">
    <property type="entry name" value="D-ISOMER SPECIFIC 2-HYDROXYACID DEHYDROGENASE FAMILY PROTEIN (AFU_ORTHOLOGUE AFUA_6G10090)"/>
    <property type="match status" value="1"/>
</dbReference>
<dbReference type="InterPro" id="IPR036291">
    <property type="entry name" value="NAD(P)-bd_dom_sf"/>
</dbReference>
<gene>
    <name evidence="7" type="ORF">XTPLMG730_0296</name>
</gene>
<dbReference type="InterPro" id="IPR006140">
    <property type="entry name" value="D-isomer_DH_NAD-bd"/>
</dbReference>
<dbReference type="PANTHER" id="PTHR42789:SF1">
    <property type="entry name" value="D-ISOMER SPECIFIC 2-HYDROXYACID DEHYDROGENASE FAMILY PROTEIN (AFU_ORTHOLOGUE AFUA_6G10090)"/>
    <property type="match status" value="1"/>
</dbReference>
<keyword evidence="3" id="KW-0520">NAD</keyword>
<evidence type="ECO:0000256" key="1">
    <source>
        <dbReference type="ARBA" id="ARBA00005854"/>
    </source>
</evidence>
<dbReference type="EMBL" id="CXOJ01000005">
    <property type="protein sequence ID" value="CTP83048.1"/>
    <property type="molecule type" value="Genomic_DNA"/>
</dbReference>
<reference evidence="7 8" key="1">
    <citation type="submission" date="2015-07" db="EMBL/GenBank/DDBJ databases">
        <authorList>
            <person name="Noorani M."/>
        </authorList>
    </citation>
    <scope>NUCLEOTIDE SEQUENCE [LARGE SCALE GENOMIC DNA]</scope>
    <source>
        <strain evidence="7">LMG730</strain>
    </source>
</reference>
<dbReference type="InterPro" id="IPR006139">
    <property type="entry name" value="D-isomer_2_OHA_DH_cat_dom"/>
</dbReference>
<sequence>MRILIADDYQDTVRQLPCFQRLQAHSVDVLTAPLHDRAAFVERAAPAEALVLIRERTHIDAALLAQLPNLRLISQTGKIGAHIDLAACTTRGIAVSEGAGSPIAPAELTWALMMAASRRLPAYRDALHAGHWQATGDAHLGRSLHGLTLGVWSYGKIGRRVAAYGRAFGMRVLIWGGESSCAQARADGFEVAASRASLFADSDVLSLHRRLVAATRHQIVLDDLLRMKPDALLVNTSRAELLAPSALLAALDAGHPGQAALDVFEHEPMLDPQHPLLRHPRVLATPHLGYVEQASYELYFGTAFDNLLAFAAGAPQCLANPEVLATSSG</sequence>
<dbReference type="SUPFAM" id="SSF52283">
    <property type="entry name" value="Formate/glycerate dehydrogenase catalytic domain-like"/>
    <property type="match status" value="1"/>
</dbReference>
<dbReference type="GO" id="GO:0051287">
    <property type="term" value="F:NAD binding"/>
    <property type="evidence" value="ECO:0007669"/>
    <property type="project" value="InterPro"/>
</dbReference>
<evidence type="ECO:0000256" key="2">
    <source>
        <dbReference type="ARBA" id="ARBA00023002"/>
    </source>
</evidence>
<evidence type="ECO:0000259" key="5">
    <source>
        <dbReference type="Pfam" id="PF00389"/>
    </source>
</evidence>
<feature type="domain" description="D-isomer specific 2-hydroxyacid dehydrogenase catalytic" evidence="5">
    <location>
        <begin position="20"/>
        <end position="314"/>
    </location>
</feature>
<evidence type="ECO:0000313" key="7">
    <source>
        <dbReference type="EMBL" id="CTP83048.1"/>
    </source>
</evidence>
<comment type="similarity">
    <text evidence="1 4">Belongs to the D-isomer specific 2-hydroxyacid dehydrogenase family.</text>
</comment>
<dbReference type="Proteomes" id="UP000045978">
    <property type="component" value="Unassembled WGS sequence"/>
</dbReference>
<dbReference type="Gene3D" id="3.40.50.720">
    <property type="entry name" value="NAD(P)-binding Rossmann-like Domain"/>
    <property type="match status" value="2"/>
</dbReference>
<name>A0A0K2ZCT0_9XANT</name>
<dbReference type="SUPFAM" id="SSF51735">
    <property type="entry name" value="NAD(P)-binding Rossmann-fold domains"/>
    <property type="match status" value="1"/>
</dbReference>
<dbReference type="AlphaFoldDB" id="A0A0K2ZCT0"/>
<feature type="domain" description="D-isomer specific 2-hydroxyacid dehydrogenase NAD-binding" evidence="6">
    <location>
        <begin position="111"/>
        <end position="289"/>
    </location>
</feature>
<dbReference type="GO" id="GO:0016616">
    <property type="term" value="F:oxidoreductase activity, acting on the CH-OH group of donors, NAD or NADP as acceptor"/>
    <property type="evidence" value="ECO:0007669"/>
    <property type="project" value="InterPro"/>
</dbReference>
<dbReference type="Pfam" id="PF02826">
    <property type="entry name" value="2-Hacid_dh_C"/>
    <property type="match status" value="1"/>
</dbReference>
<dbReference type="RefSeq" id="WP_053836922.1">
    <property type="nucleotide sequence ID" value="NZ_CP076251.1"/>
</dbReference>
<dbReference type="CDD" id="cd12169">
    <property type="entry name" value="PGDH_like_1"/>
    <property type="match status" value="1"/>
</dbReference>
<keyword evidence="2 4" id="KW-0560">Oxidoreductase</keyword>